<gene>
    <name evidence="1" type="ORF">LzC2_10050</name>
</gene>
<comment type="caution">
    <text evidence="1">The sequence shown here is derived from an EMBL/GenBank/DDBJ whole genome shotgun (WGS) entry which is preliminary data.</text>
</comment>
<sequence length="298" mass="31964">MGWFFTPHRLLMLGLIPLCAALVPFTAKHLPDLSSRDEYRLTADRVRLEPPPPIVVPTNLVPTVLGEEPVSVLEDGLAGRLADGFAKHPWVAGVERVEVLSPAAAVVELRYRTPIAAVAAGDGLYPIDAAGVLLPPSDFTRPAADALPRIAGIESTPGPAGTVWPDPAVTGAAAVCAALASDWPRLDLAAVRPLDASAGRFWERVRQTPVADDDQEVGDPRFELVTRAGSRILWGRPPGTSHPGALATDTKRLRLTRDLAGVLAGERTRGPEWADLTAWDGVYHLPLRAAMREPTPRR</sequence>
<accession>A0ABX1VA57</accession>
<evidence type="ECO:0000313" key="1">
    <source>
        <dbReference type="EMBL" id="NNJ24943.1"/>
    </source>
</evidence>
<dbReference type="Proteomes" id="UP000609651">
    <property type="component" value="Unassembled WGS sequence"/>
</dbReference>
<evidence type="ECO:0008006" key="3">
    <source>
        <dbReference type="Google" id="ProtNLM"/>
    </source>
</evidence>
<reference evidence="1 2" key="1">
    <citation type="journal article" date="2020" name="Syst. Appl. Microbiol.">
        <title>Alienimonas chondri sp. nov., a novel planctomycete isolated from the biofilm of the red alga Chondrus crispus.</title>
        <authorList>
            <person name="Vitorino I."/>
            <person name="Albuquerque L."/>
            <person name="Wiegand S."/>
            <person name="Kallscheuer N."/>
            <person name="da Costa M.S."/>
            <person name="Lobo-da-Cunha A."/>
            <person name="Jogler C."/>
            <person name="Lage O.M."/>
        </authorList>
    </citation>
    <scope>NUCLEOTIDE SEQUENCE [LARGE SCALE GENOMIC DNA]</scope>
    <source>
        <strain evidence="1 2">LzC2</strain>
    </source>
</reference>
<keyword evidence="2" id="KW-1185">Reference proteome</keyword>
<proteinExistence type="predicted"/>
<protein>
    <recommendedName>
        <fullName evidence="3">Cell division protein FtsQ</fullName>
    </recommendedName>
</protein>
<organism evidence="1 2">
    <name type="scientific">Alienimonas chondri</name>
    <dbReference type="NCBI Taxonomy" id="2681879"/>
    <lineage>
        <taxon>Bacteria</taxon>
        <taxon>Pseudomonadati</taxon>
        <taxon>Planctomycetota</taxon>
        <taxon>Planctomycetia</taxon>
        <taxon>Planctomycetales</taxon>
        <taxon>Planctomycetaceae</taxon>
        <taxon>Alienimonas</taxon>
    </lineage>
</organism>
<name>A0ABX1VA57_9PLAN</name>
<dbReference type="EMBL" id="WTPX01000020">
    <property type="protein sequence ID" value="NNJ24943.1"/>
    <property type="molecule type" value="Genomic_DNA"/>
</dbReference>
<evidence type="ECO:0000313" key="2">
    <source>
        <dbReference type="Proteomes" id="UP000609651"/>
    </source>
</evidence>